<gene>
    <name evidence="3" type="ORF">PNO31109_03807</name>
</gene>
<reference evidence="3 4" key="1">
    <citation type="submission" date="2019-08" db="EMBL/GenBank/DDBJ databases">
        <authorList>
            <person name="Peeters C."/>
        </authorList>
    </citation>
    <scope>NUCLEOTIDE SEQUENCE [LARGE SCALE GENOMIC DNA]</scope>
    <source>
        <strain evidence="3 4">LMG 31109</strain>
    </source>
</reference>
<dbReference type="InterPro" id="IPR027051">
    <property type="entry name" value="XdhC_Rossmann_dom"/>
</dbReference>
<sequence length="356" mass="38353">MDSVDLEVLKSAVQWTRAGFFVTLGTVVRTWGSAPRPVGSMLAIREDGHMVGSVSGGCVEDDLIARIREGDWPQDRPQLTSYGVSAEEAHRFGLPCGGTLQLVLEPVREASRIAELLDAVAQFRLVVRELDMTTGAVQIAPGHRTPPVEFDGKRLITSHGPRHRLVVIGAGQLSKYVAGMACALDYHVIVCDPREEYAEEWQVPGTELSREMPDDLIVRLQLDSHSAVLTLTHDPKLDDMALLEALKSPAFYIGAIGSRVNNARRRERLSLFDLSTAEIERLHGPVGMHLGARTPAEIAVAILAEMTAIKNGIAVKQTFAMRGAEDSLGEGARHGTSGSLAGVGEALLADDASRAA</sequence>
<evidence type="ECO:0000259" key="1">
    <source>
        <dbReference type="Pfam" id="PF02625"/>
    </source>
</evidence>
<organism evidence="3 4">
    <name type="scientific">Pandoraea nosoerga</name>
    <dbReference type="NCBI Taxonomy" id="2508296"/>
    <lineage>
        <taxon>Bacteria</taxon>
        <taxon>Pseudomonadati</taxon>
        <taxon>Pseudomonadota</taxon>
        <taxon>Betaproteobacteria</taxon>
        <taxon>Burkholderiales</taxon>
        <taxon>Burkholderiaceae</taxon>
        <taxon>Pandoraea</taxon>
    </lineage>
</organism>
<keyword evidence="3" id="KW-0449">Lipoprotein</keyword>
<dbReference type="EMBL" id="CABPSC010000017">
    <property type="protein sequence ID" value="VVE34382.1"/>
    <property type="molecule type" value="Genomic_DNA"/>
</dbReference>
<dbReference type="Gene3D" id="3.40.50.720">
    <property type="entry name" value="NAD(P)-binding Rossmann-like Domain"/>
    <property type="match status" value="1"/>
</dbReference>
<proteinExistence type="predicted"/>
<evidence type="ECO:0000313" key="4">
    <source>
        <dbReference type="Proteomes" id="UP000367825"/>
    </source>
</evidence>
<feature type="domain" description="XdhC Rossmann" evidence="2">
    <location>
        <begin position="165"/>
        <end position="306"/>
    </location>
</feature>
<dbReference type="PANTHER" id="PTHR30388:SF4">
    <property type="entry name" value="MOLYBDENUM COFACTOR INSERTION CHAPERONE PAOD"/>
    <property type="match status" value="1"/>
</dbReference>
<dbReference type="SUPFAM" id="SSF51735">
    <property type="entry name" value="NAD(P)-binding Rossmann-fold domains"/>
    <property type="match status" value="1"/>
</dbReference>
<dbReference type="PANTHER" id="PTHR30388">
    <property type="entry name" value="ALDEHYDE OXIDOREDUCTASE MOLYBDENUM COFACTOR ASSEMBLY PROTEIN"/>
    <property type="match status" value="1"/>
</dbReference>
<feature type="domain" description="XdhC- CoxI" evidence="1">
    <location>
        <begin position="16"/>
        <end position="82"/>
    </location>
</feature>
<name>A0A5E4XDV7_9BURK</name>
<accession>A0A5E4XDV7</accession>
<evidence type="ECO:0000259" key="2">
    <source>
        <dbReference type="Pfam" id="PF13478"/>
    </source>
</evidence>
<dbReference type="Pfam" id="PF13478">
    <property type="entry name" value="XdhC_C"/>
    <property type="match status" value="1"/>
</dbReference>
<dbReference type="AlphaFoldDB" id="A0A5E4XDV7"/>
<dbReference type="Proteomes" id="UP000367825">
    <property type="component" value="Unassembled WGS sequence"/>
</dbReference>
<protein>
    <submittedName>
        <fullName evidence="3">Lipoprotein</fullName>
    </submittedName>
</protein>
<dbReference type="InterPro" id="IPR003777">
    <property type="entry name" value="XdhC_CoxI"/>
</dbReference>
<dbReference type="InterPro" id="IPR052698">
    <property type="entry name" value="MoCofactor_Util/Proc"/>
</dbReference>
<dbReference type="Pfam" id="PF02625">
    <property type="entry name" value="XdhC_CoxI"/>
    <property type="match status" value="1"/>
</dbReference>
<dbReference type="InterPro" id="IPR036291">
    <property type="entry name" value="NAD(P)-bd_dom_sf"/>
</dbReference>
<keyword evidence="4" id="KW-1185">Reference proteome</keyword>
<evidence type="ECO:0000313" key="3">
    <source>
        <dbReference type="EMBL" id="VVE34382.1"/>
    </source>
</evidence>
<dbReference type="RefSeq" id="WP_241014002.1">
    <property type="nucleotide sequence ID" value="NZ_CABPSC010000017.1"/>
</dbReference>